<comment type="caution">
    <text evidence="1">The sequence shown here is derived from an EMBL/GenBank/DDBJ whole genome shotgun (WGS) entry which is preliminary data.</text>
</comment>
<protein>
    <submittedName>
        <fullName evidence="1">Uncharacterized protein</fullName>
    </submittedName>
</protein>
<gene>
    <name evidence="1" type="ORF">PLEPLA_LOCUS41303</name>
</gene>
<dbReference type="Proteomes" id="UP001153269">
    <property type="component" value="Unassembled WGS sequence"/>
</dbReference>
<proteinExistence type="predicted"/>
<evidence type="ECO:0000313" key="2">
    <source>
        <dbReference type="Proteomes" id="UP001153269"/>
    </source>
</evidence>
<keyword evidence="2" id="KW-1185">Reference proteome</keyword>
<dbReference type="EMBL" id="CADEAL010004175">
    <property type="protein sequence ID" value="CAB1453549.1"/>
    <property type="molecule type" value="Genomic_DNA"/>
</dbReference>
<organism evidence="1 2">
    <name type="scientific">Pleuronectes platessa</name>
    <name type="common">European plaice</name>
    <dbReference type="NCBI Taxonomy" id="8262"/>
    <lineage>
        <taxon>Eukaryota</taxon>
        <taxon>Metazoa</taxon>
        <taxon>Chordata</taxon>
        <taxon>Craniata</taxon>
        <taxon>Vertebrata</taxon>
        <taxon>Euteleostomi</taxon>
        <taxon>Actinopterygii</taxon>
        <taxon>Neopterygii</taxon>
        <taxon>Teleostei</taxon>
        <taxon>Neoteleostei</taxon>
        <taxon>Acanthomorphata</taxon>
        <taxon>Carangaria</taxon>
        <taxon>Pleuronectiformes</taxon>
        <taxon>Pleuronectoidei</taxon>
        <taxon>Pleuronectidae</taxon>
        <taxon>Pleuronectes</taxon>
    </lineage>
</organism>
<name>A0A9N7VQ02_PLEPL</name>
<sequence>MLNSKSLIEDVLPKAALFPSRCFPPSVAARRVCRDVFWKELFFGTRPWAAVTHAGSHDLLPFLQSYCLLTALDRKTVSEDAGQVESIPDIHSSSPHLSCSAQNLQATDAPVAKKPKLRKYDESHLQFGFTATGTTEQRPQCVLCAEVLANDPNYP</sequence>
<reference evidence="1" key="1">
    <citation type="submission" date="2020-03" db="EMBL/GenBank/DDBJ databases">
        <authorList>
            <person name="Weist P."/>
        </authorList>
    </citation>
    <scope>NUCLEOTIDE SEQUENCE</scope>
</reference>
<evidence type="ECO:0000313" key="1">
    <source>
        <dbReference type="EMBL" id="CAB1453549.1"/>
    </source>
</evidence>
<accession>A0A9N7VQ02</accession>
<dbReference type="AlphaFoldDB" id="A0A9N7VQ02"/>